<evidence type="ECO:0000313" key="2">
    <source>
        <dbReference type="Proteomes" id="UP000470875"/>
    </source>
</evidence>
<keyword evidence="2" id="KW-1185">Reference proteome</keyword>
<protein>
    <submittedName>
        <fullName evidence="1">Uncharacterized protein</fullName>
    </submittedName>
</protein>
<organism evidence="1 2">
    <name type="scientific">Scrofimicrobium canadense</name>
    <dbReference type="NCBI Taxonomy" id="2652290"/>
    <lineage>
        <taxon>Bacteria</taxon>
        <taxon>Bacillati</taxon>
        <taxon>Actinomycetota</taxon>
        <taxon>Actinomycetes</taxon>
        <taxon>Actinomycetales</taxon>
        <taxon>Actinomycetaceae</taxon>
        <taxon>Scrofimicrobium</taxon>
    </lineage>
</organism>
<sequence length="80" mass="8465">MGKHKLRINLSDEPAADALVSARTVSLRERLLAKLFGRKQRVTVLVPGNQVGTVEIVEPADELMALADAAGVTREGGDAA</sequence>
<accession>A0A6N7W962</accession>
<gene>
    <name evidence="1" type="ORF">FYJ24_08520</name>
</gene>
<evidence type="ECO:0000313" key="1">
    <source>
        <dbReference type="EMBL" id="MSS84806.1"/>
    </source>
</evidence>
<proteinExistence type="predicted"/>
<dbReference type="Proteomes" id="UP000470875">
    <property type="component" value="Unassembled WGS sequence"/>
</dbReference>
<name>A0A6N7W962_9ACTO</name>
<reference evidence="1 2" key="1">
    <citation type="submission" date="2019-08" db="EMBL/GenBank/DDBJ databases">
        <title>In-depth cultivation of the pig gut microbiome towards novel bacterial diversity and tailored functional studies.</title>
        <authorList>
            <person name="Wylensek D."/>
            <person name="Hitch T.C.A."/>
            <person name="Clavel T."/>
        </authorList>
    </citation>
    <scope>NUCLEOTIDE SEQUENCE [LARGE SCALE GENOMIC DNA]</scope>
    <source>
        <strain evidence="1 2">WB03_NA08</strain>
    </source>
</reference>
<comment type="caution">
    <text evidence="1">The sequence shown here is derived from an EMBL/GenBank/DDBJ whole genome shotgun (WGS) entry which is preliminary data.</text>
</comment>
<dbReference type="EMBL" id="VULO01000009">
    <property type="protein sequence ID" value="MSS84806.1"/>
    <property type="molecule type" value="Genomic_DNA"/>
</dbReference>
<dbReference type="AlphaFoldDB" id="A0A6N7W962"/>